<feature type="domain" description="HTH tetR-type" evidence="3">
    <location>
        <begin position="24"/>
        <end position="84"/>
    </location>
</feature>
<evidence type="ECO:0000259" key="3">
    <source>
        <dbReference type="PROSITE" id="PS50977"/>
    </source>
</evidence>
<protein>
    <submittedName>
        <fullName evidence="4">TetR/AcrR family transcriptional regulator</fullName>
    </submittedName>
</protein>
<reference evidence="4 5" key="1">
    <citation type="submission" date="2024-09" db="EMBL/GenBank/DDBJ databases">
        <authorList>
            <person name="Sun Q."/>
            <person name="Mori K."/>
        </authorList>
    </citation>
    <scope>NUCLEOTIDE SEQUENCE [LARGE SCALE GENOMIC DNA]</scope>
    <source>
        <strain evidence="4 5">JCM 13519</strain>
    </source>
</reference>
<feature type="DNA-binding region" description="H-T-H motif" evidence="2">
    <location>
        <begin position="47"/>
        <end position="66"/>
    </location>
</feature>
<proteinExistence type="predicted"/>
<dbReference type="SUPFAM" id="SSF46689">
    <property type="entry name" value="Homeodomain-like"/>
    <property type="match status" value="1"/>
</dbReference>
<organism evidence="4 5">
    <name type="scientific">Arthrobacter methylotrophus</name>
    <dbReference type="NCBI Taxonomy" id="121291"/>
    <lineage>
        <taxon>Bacteria</taxon>
        <taxon>Bacillati</taxon>
        <taxon>Actinomycetota</taxon>
        <taxon>Actinomycetes</taxon>
        <taxon>Micrococcales</taxon>
        <taxon>Micrococcaceae</taxon>
        <taxon>Arthrobacter</taxon>
    </lineage>
</organism>
<accession>A0ABV5UVB6</accession>
<dbReference type="PROSITE" id="PS50977">
    <property type="entry name" value="HTH_TETR_2"/>
    <property type="match status" value="1"/>
</dbReference>
<evidence type="ECO:0000256" key="1">
    <source>
        <dbReference type="ARBA" id="ARBA00023125"/>
    </source>
</evidence>
<keyword evidence="5" id="KW-1185">Reference proteome</keyword>
<dbReference type="InterPro" id="IPR001647">
    <property type="entry name" value="HTH_TetR"/>
</dbReference>
<evidence type="ECO:0000256" key="2">
    <source>
        <dbReference type="PROSITE-ProRule" id="PRU00335"/>
    </source>
</evidence>
<name>A0ABV5UVB6_9MICC</name>
<dbReference type="Pfam" id="PF17754">
    <property type="entry name" value="TetR_C_14"/>
    <property type="match status" value="1"/>
</dbReference>
<dbReference type="Proteomes" id="UP001589536">
    <property type="component" value="Unassembled WGS sequence"/>
</dbReference>
<dbReference type="InterPro" id="IPR041347">
    <property type="entry name" value="MftR_C"/>
</dbReference>
<dbReference type="RefSeq" id="WP_376955011.1">
    <property type="nucleotide sequence ID" value="NZ_BAABED010000001.1"/>
</dbReference>
<gene>
    <name evidence="4" type="ORF">ACFFPI_18615</name>
</gene>
<comment type="caution">
    <text evidence="4">The sequence shown here is derived from an EMBL/GenBank/DDBJ whole genome shotgun (WGS) entry which is preliminary data.</text>
</comment>
<sequence length="233" mass="25484">MSAKLYFVENSANIDGGLRERKRAQTRAAITAVARSLTAQRGLNGFTVEEACDQAGISRRTFFNYFHTKEDAVIGSFSDELPEDALDAFNRKPARATGTIPATISDSLLAALRHFTLAVLERSTVSPSEIRQLIAAVTAEPQLLGRLTRAGEVRERQFAELIAAREGLTADHPEVIMAAAVFGAVTKKTSQQFFSEENTRAYRALLDQNLNAARTLFAQALDTNPVEPQKDPS</sequence>
<dbReference type="Pfam" id="PF00440">
    <property type="entry name" value="TetR_N"/>
    <property type="match status" value="1"/>
</dbReference>
<evidence type="ECO:0000313" key="4">
    <source>
        <dbReference type="EMBL" id="MFB9716113.1"/>
    </source>
</evidence>
<dbReference type="Gene3D" id="1.10.10.60">
    <property type="entry name" value="Homeodomain-like"/>
    <property type="match status" value="1"/>
</dbReference>
<dbReference type="InterPro" id="IPR009057">
    <property type="entry name" value="Homeodomain-like_sf"/>
</dbReference>
<dbReference type="EMBL" id="JBHMBH010000041">
    <property type="protein sequence ID" value="MFB9716113.1"/>
    <property type="molecule type" value="Genomic_DNA"/>
</dbReference>
<evidence type="ECO:0000313" key="5">
    <source>
        <dbReference type="Proteomes" id="UP001589536"/>
    </source>
</evidence>
<keyword evidence="1 2" id="KW-0238">DNA-binding</keyword>
<dbReference type="Gene3D" id="1.10.357.10">
    <property type="entry name" value="Tetracycline Repressor, domain 2"/>
    <property type="match status" value="1"/>
</dbReference>